<comment type="caution">
    <text evidence="1">The sequence shown here is derived from an EMBL/GenBank/DDBJ whole genome shotgun (WGS) entry which is preliminary data.</text>
</comment>
<organism evidence="1 2">
    <name type="scientific">Hoylesella loescheii DSM 19665 = JCM 12249 = ATCC 15930</name>
    <dbReference type="NCBI Taxonomy" id="1122985"/>
    <lineage>
        <taxon>Bacteria</taxon>
        <taxon>Pseudomonadati</taxon>
        <taxon>Bacteroidota</taxon>
        <taxon>Bacteroidia</taxon>
        <taxon>Bacteroidales</taxon>
        <taxon>Prevotellaceae</taxon>
        <taxon>Hoylesella</taxon>
    </lineage>
</organism>
<dbReference type="EMBL" id="JNGW01000015">
    <property type="protein sequence ID" value="KDR53496.1"/>
    <property type="molecule type" value="Genomic_DNA"/>
</dbReference>
<dbReference type="RefSeq" id="WP_009235279.1">
    <property type="nucleotide sequence ID" value="NZ_KB899210.1"/>
</dbReference>
<protein>
    <recommendedName>
        <fullName evidence="3">DUF4738 domain-containing protein</fullName>
    </recommendedName>
</protein>
<dbReference type="PATRIC" id="fig|1122985.7.peg.495"/>
<accession>A0A069QUE1</accession>
<name>A0A069QUE1_HOYLO</name>
<dbReference type="AlphaFoldDB" id="A0A069QUE1"/>
<sequence length="269" mass="30539">MTLRINNILALLCATIVIVACGPKTPKNEGKAVEDKVAKQMLQGIWINAEDESVAFKVKGDTIFYPDSTSYPAYFQIFRDTLVIHGADDMVKYPIVKQAPHLFMFKNSNGETVKLTLSEDVLDKFQFDNNKAQVLNQNQLVKKDTVVSYEDMRYRCYIQVNPTTYKVIKSTYSDEGVEVDNVYHDNIVNLTVYSGANRLFSHDFKKNDFKKFVPEDFLMQAILSDLTLYRVDKDGVHFNALLAMPDSPSYYVVDVNVSPAGKLKMKLGN</sequence>
<dbReference type="Proteomes" id="UP000027442">
    <property type="component" value="Unassembled WGS sequence"/>
</dbReference>
<dbReference type="PROSITE" id="PS51257">
    <property type="entry name" value="PROKAR_LIPOPROTEIN"/>
    <property type="match status" value="1"/>
</dbReference>
<reference evidence="1 2" key="1">
    <citation type="submission" date="2013-08" db="EMBL/GenBank/DDBJ databases">
        <authorList>
            <person name="Weinstock G."/>
            <person name="Sodergren E."/>
            <person name="Wylie T."/>
            <person name="Fulton L."/>
            <person name="Fulton R."/>
            <person name="Fronick C."/>
            <person name="O'Laughlin M."/>
            <person name="Godfrey J."/>
            <person name="Miner T."/>
            <person name="Herter B."/>
            <person name="Appelbaum E."/>
            <person name="Cordes M."/>
            <person name="Lek S."/>
            <person name="Wollam A."/>
            <person name="Pepin K.H."/>
            <person name="Palsikar V.B."/>
            <person name="Mitreva M."/>
            <person name="Wilson R.K."/>
        </authorList>
    </citation>
    <scope>NUCLEOTIDE SEQUENCE [LARGE SCALE GENOMIC DNA]</scope>
    <source>
        <strain evidence="1 2">ATCC 15930</strain>
    </source>
</reference>
<dbReference type="Gene3D" id="2.40.128.510">
    <property type="entry name" value="Protein of unknown function DUF4738"/>
    <property type="match status" value="1"/>
</dbReference>
<dbReference type="HOGENOM" id="CLU_1060297_0_0_10"/>
<evidence type="ECO:0008006" key="3">
    <source>
        <dbReference type="Google" id="ProtNLM"/>
    </source>
</evidence>
<gene>
    <name evidence="1" type="ORF">HMPREF1991_00472</name>
</gene>
<keyword evidence="2" id="KW-1185">Reference proteome</keyword>
<evidence type="ECO:0000313" key="2">
    <source>
        <dbReference type="Proteomes" id="UP000027442"/>
    </source>
</evidence>
<proteinExistence type="predicted"/>
<evidence type="ECO:0000313" key="1">
    <source>
        <dbReference type="EMBL" id="KDR53496.1"/>
    </source>
</evidence>
<dbReference type="eggNOG" id="ENOG502ZNEJ">
    <property type="taxonomic scope" value="Bacteria"/>
</dbReference>
<dbReference type="InterPro" id="IPR031762">
    <property type="entry name" value="DUF4738"/>
</dbReference>
<dbReference type="Pfam" id="PF15889">
    <property type="entry name" value="DUF4738"/>
    <property type="match status" value="1"/>
</dbReference>